<evidence type="ECO:0000259" key="1">
    <source>
        <dbReference type="Pfam" id="PF12146"/>
    </source>
</evidence>
<sequence length="287" mass="33457">MPFNAEEFYLKTPMGHEIHVSSFGPAGEEPKGIIVISSATGVLQKYYAKFAQFLSHHQYRVYTFDYYGIGNSSSDIRDLKKNDLSIQQWGSNDQASVLKMAKERSPSTPLTLITHSIGGQILGFNPSYHLLDKIVMVSPQSGYWRYYEGLHYPKMWLFWNAMIPVLTPLYGYFPAKKLGLFENLPKKMVYEWAKWGRHKEYMFGHIDTEKAFFDKIECPLLVLGFPRDIYAPKAATDWLAGKYENARIDRRHLIPEEMGIDDVRHFGFFRSKFEDPLWKITKEWIEN</sequence>
<gene>
    <name evidence="2" type="ORF">GWK08_17730</name>
</gene>
<feature type="domain" description="Serine aminopeptidase S33" evidence="1">
    <location>
        <begin position="29"/>
        <end position="152"/>
    </location>
</feature>
<dbReference type="Pfam" id="PF12146">
    <property type="entry name" value="Hydrolase_4"/>
    <property type="match status" value="1"/>
</dbReference>
<dbReference type="SUPFAM" id="SSF53474">
    <property type="entry name" value="alpha/beta-Hydrolases"/>
    <property type="match status" value="1"/>
</dbReference>
<proteinExistence type="predicted"/>
<dbReference type="Proteomes" id="UP000468581">
    <property type="component" value="Unassembled WGS sequence"/>
</dbReference>
<evidence type="ECO:0000313" key="2">
    <source>
        <dbReference type="EMBL" id="NER15301.1"/>
    </source>
</evidence>
<dbReference type="GO" id="GO:0016787">
    <property type="term" value="F:hydrolase activity"/>
    <property type="evidence" value="ECO:0007669"/>
    <property type="project" value="UniProtKB-KW"/>
</dbReference>
<dbReference type="RefSeq" id="WP_163608588.1">
    <property type="nucleotide sequence ID" value="NZ_JAABOO010000004.1"/>
</dbReference>
<name>A0A6P0UPP6_9FLAO</name>
<keyword evidence="2" id="KW-0378">Hydrolase</keyword>
<dbReference type="Gene3D" id="3.40.50.1820">
    <property type="entry name" value="alpha/beta hydrolase"/>
    <property type="match status" value="1"/>
</dbReference>
<dbReference type="EMBL" id="JAABOO010000004">
    <property type="protein sequence ID" value="NER15301.1"/>
    <property type="molecule type" value="Genomic_DNA"/>
</dbReference>
<dbReference type="InterPro" id="IPR029058">
    <property type="entry name" value="AB_hydrolase_fold"/>
</dbReference>
<comment type="caution">
    <text evidence="2">The sequence shown here is derived from an EMBL/GenBank/DDBJ whole genome shotgun (WGS) entry which is preliminary data.</text>
</comment>
<organism evidence="2 3">
    <name type="scientific">Leptobacterium flavescens</name>
    <dbReference type="NCBI Taxonomy" id="472055"/>
    <lineage>
        <taxon>Bacteria</taxon>
        <taxon>Pseudomonadati</taxon>
        <taxon>Bacteroidota</taxon>
        <taxon>Flavobacteriia</taxon>
        <taxon>Flavobacteriales</taxon>
        <taxon>Flavobacteriaceae</taxon>
        <taxon>Leptobacterium</taxon>
    </lineage>
</organism>
<dbReference type="PIRSF" id="PIRSF037442">
    <property type="entry name" value="UCP037442_abhydr"/>
    <property type="match status" value="1"/>
</dbReference>
<reference evidence="2 3" key="1">
    <citation type="submission" date="2020-01" db="EMBL/GenBank/DDBJ databases">
        <title>Leptobacterium flavescens.</title>
        <authorList>
            <person name="Wang G."/>
        </authorList>
    </citation>
    <scope>NUCLEOTIDE SEQUENCE [LARGE SCALE GENOMIC DNA]</scope>
    <source>
        <strain evidence="2 3">KCTC 22160</strain>
    </source>
</reference>
<dbReference type="AlphaFoldDB" id="A0A6P0UPP6"/>
<keyword evidence="3" id="KW-1185">Reference proteome</keyword>
<accession>A0A6P0UPP6</accession>
<protein>
    <submittedName>
        <fullName evidence="2">Alpha/beta fold hydrolase</fullName>
    </submittedName>
</protein>
<evidence type="ECO:0000313" key="3">
    <source>
        <dbReference type="Proteomes" id="UP000468581"/>
    </source>
</evidence>
<dbReference type="InterPro" id="IPR022742">
    <property type="entry name" value="Hydrolase_4"/>
</dbReference>
<dbReference type="InterPro" id="IPR017208">
    <property type="entry name" value="UCP037442_abhydr"/>
</dbReference>